<dbReference type="SUPFAM" id="SSF53850">
    <property type="entry name" value="Periplasmic binding protein-like II"/>
    <property type="match status" value="1"/>
</dbReference>
<accession>A0A8J4H979</accession>
<evidence type="ECO:0000256" key="5">
    <source>
        <dbReference type="ARBA" id="ARBA00023288"/>
    </source>
</evidence>
<keyword evidence="3" id="KW-0472">Membrane</keyword>
<dbReference type="PANTHER" id="PTHR43649">
    <property type="entry name" value="ARABINOSE-BINDING PROTEIN-RELATED"/>
    <property type="match status" value="1"/>
</dbReference>
<evidence type="ECO:0000313" key="7">
    <source>
        <dbReference type="Proteomes" id="UP000677918"/>
    </source>
</evidence>
<evidence type="ECO:0000256" key="4">
    <source>
        <dbReference type="ARBA" id="ARBA00023139"/>
    </source>
</evidence>
<evidence type="ECO:0000256" key="3">
    <source>
        <dbReference type="ARBA" id="ARBA00023136"/>
    </source>
</evidence>
<evidence type="ECO:0000256" key="2">
    <source>
        <dbReference type="ARBA" id="ARBA00022729"/>
    </source>
</evidence>
<reference evidence="6" key="1">
    <citation type="submission" date="2021-04" db="EMBL/GenBank/DDBJ databases">
        <title>Draft genome sequence of Xylanibacillus composti strain K13.</title>
        <authorList>
            <person name="Uke A."/>
            <person name="Chhe C."/>
            <person name="Baramee S."/>
            <person name="Kosugi A."/>
        </authorList>
    </citation>
    <scope>NUCLEOTIDE SEQUENCE</scope>
    <source>
        <strain evidence="6">K13</strain>
    </source>
</reference>
<sequence>MDAWMEENQADILYINGEWELKQWAAQGGLHDITDRASKLEPKPTIETNSLMDGDGRLYGLAPFFQSHAIYYNIDLFDRYGIPYPNDKMTWKEILELASRFPAKQAGML</sequence>
<gene>
    <name evidence="6" type="ORF">XYCOK13_39870</name>
</gene>
<dbReference type="InterPro" id="IPR050490">
    <property type="entry name" value="Bact_solute-bd_prot1"/>
</dbReference>
<evidence type="ECO:0008006" key="8">
    <source>
        <dbReference type="Google" id="ProtNLM"/>
    </source>
</evidence>
<dbReference type="Proteomes" id="UP000677918">
    <property type="component" value="Unassembled WGS sequence"/>
</dbReference>
<dbReference type="AlphaFoldDB" id="A0A8J4H979"/>
<keyword evidence="7" id="KW-1185">Reference proteome</keyword>
<dbReference type="Gene3D" id="3.40.190.10">
    <property type="entry name" value="Periplasmic binding protein-like II"/>
    <property type="match status" value="1"/>
</dbReference>
<proteinExistence type="predicted"/>
<keyword evidence="5" id="KW-0449">Lipoprotein</keyword>
<dbReference type="InterPro" id="IPR006059">
    <property type="entry name" value="SBP"/>
</dbReference>
<dbReference type="RefSeq" id="WP_244865280.1">
    <property type="nucleotide sequence ID" value="NZ_BOVK01000072.1"/>
</dbReference>
<protein>
    <recommendedName>
        <fullName evidence="8">Extracellular solute-binding protein</fullName>
    </recommendedName>
</protein>
<dbReference type="Pfam" id="PF01547">
    <property type="entry name" value="SBP_bac_1"/>
    <property type="match status" value="1"/>
</dbReference>
<keyword evidence="2" id="KW-0732">Signal</keyword>
<dbReference type="PANTHER" id="PTHR43649:SF33">
    <property type="entry name" value="POLYGALACTURONAN_RHAMNOGALACTURONAN-BINDING PROTEIN YTCQ"/>
    <property type="match status" value="1"/>
</dbReference>
<evidence type="ECO:0000313" key="6">
    <source>
        <dbReference type="EMBL" id="GIQ71163.1"/>
    </source>
</evidence>
<comment type="caution">
    <text evidence="6">The sequence shown here is derived from an EMBL/GenBank/DDBJ whole genome shotgun (WGS) entry which is preliminary data.</text>
</comment>
<name>A0A8J4H979_9BACL</name>
<keyword evidence="1" id="KW-1003">Cell membrane</keyword>
<evidence type="ECO:0000256" key="1">
    <source>
        <dbReference type="ARBA" id="ARBA00022475"/>
    </source>
</evidence>
<organism evidence="6 7">
    <name type="scientific">Xylanibacillus composti</name>
    <dbReference type="NCBI Taxonomy" id="1572762"/>
    <lineage>
        <taxon>Bacteria</taxon>
        <taxon>Bacillati</taxon>
        <taxon>Bacillota</taxon>
        <taxon>Bacilli</taxon>
        <taxon>Bacillales</taxon>
        <taxon>Paenibacillaceae</taxon>
        <taxon>Xylanibacillus</taxon>
    </lineage>
</organism>
<keyword evidence="4" id="KW-0564">Palmitate</keyword>
<dbReference type="EMBL" id="BOVK01000072">
    <property type="protein sequence ID" value="GIQ71163.1"/>
    <property type="molecule type" value="Genomic_DNA"/>
</dbReference>